<reference evidence="2 3" key="1">
    <citation type="submission" date="2018-02" db="EMBL/GenBank/DDBJ databases">
        <title>Genome sequence of the basidiomycete white-rot fungus Phlebia centrifuga.</title>
        <authorList>
            <person name="Granchi Z."/>
            <person name="Peng M."/>
            <person name="de Vries R.P."/>
            <person name="Hilden K."/>
            <person name="Makela M.R."/>
            <person name="Grigoriev I."/>
            <person name="Riley R."/>
        </authorList>
    </citation>
    <scope>NUCLEOTIDE SEQUENCE [LARGE SCALE GENOMIC DNA]</scope>
    <source>
        <strain evidence="2 3">FBCC195</strain>
    </source>
</reference>
<evidence type="ECO:0000313" key="2">
    <source>
        <dbReference type="EMBL" id="PSR76851.1"/>
    </source>
</evidence>
<proteinExistence type="predicted"/>
<evidence type="ECO:0000256" key="1">
    <source>
        <dbReference type="SAM" id="MobiDB-lite"/>
    </source>
</evidence>
<evidence type="ECO:0000313" key="3">
    <source>
        <dbReference type="Proteomes" id="UP000186601"/>
    </source>
</evidence>
<protein>
    <submittedName>
        <fullName evidence="2">Uncharacterized protein</fullName>
    </submittedName>
</protein>
<keyword evidence="3" id="KW-1185">Reference proteome</keyword>
<dbReference type="EMBL" id="MLYV02000833">
    <property type="protein sequence ID" value="PSR76851.1"/>
    <property type="molecule type" value="Genomic_DNA"/>
</dbReference>
<sequence length="129" mass="13794">MNVAQVLVNTVPSMQDASPVGNIIPILEPILISRFMLNLRQLGEPDNETEDTSNSKPSALLFSGPRFRAPTTMASIIGNMGEDLHYGPEELDADNLFEEANVGGSSEEAIMDAAPGITSHEIAQALEIS</sequence>
<dbReference type="OrthoDB" id="10598423at2759"/>
<dbReference type="AlphaFoldDB" id="A0A2R6NUL9"/>
<name>A0A2R6NUL9_9APHY</name>
<dbReference type="Proteomes" id="UP000186601">
    <property type="component" value="Unassembled WGS sequence"/>
</dbReference>
<feature type="region of interest" description="Disordered" evidence="1">
    <location>
        <begin position="43"/>
        <end position="64"/>
    </location>
</feature>
<comment type="caution">
    <text evidence="2">The sequence shown here is derived from an EMBL/GenBank/DDBJ whole genome shotgun (WGS) entry which is preliminary data.</text>
</comment>
<organism evidence="2 3">
    <name type="scientific">Hermanssonia centrifuga</name>
    <dbReference type="NCBI Taxonomy" id="98765"/>
    <lineage>
        <taxon>Eukaryota</taxon>
        <taxon>Fungi</taxon>
        <taxon>Dikarya</taxon>
        <taxon>Basidiomycota</taxon>
        <taxon>Agaricomycotina</taxon>
        <taxon>Agaricomycetes</taxon>
        <taxon>Polyporales</taxon>
        <taxon>Meruliaceae</taxon>
        <taxon>Hermanssonia</taxon>
    </lineage>
</organism>
<gene>
    <name evidence="2" type="ORF">PHLCEN_2v8165</name>
</gene>
<accession>A0A2R6NUL9</accession>